<sequence length="81" mass="8144">MKHIASALAIGALTTGILAFAAPSANAAQPGQKCTVPGATAKDYVDVGNGVQRKAVLGCVRSGGGYVWQVTNYLQPGVNDG</sequence>
<name>A0ABU6AVR3_9NOCA</name>
<accession>A0ABU6AVR3</accession>
<dbReference type="RefSeq" id="WP_195080524.1">
    <property type="nucleotide sequence ID" value="NZ_JAYESH010000029.1"/>
</dbReference>
<proteinExistence type="predicted"/>
<evidence type="ECO:0000313" key="3">
    <source>
        <dbReference type="Proteomes" id="UP001348098"/>
    </source>
</evidence>
<gene>
    <name evidence="2" type="ORF">U3653_16105</name>
</gene>
<dbReference type="Proteomes" id="UP001348098">
    <property type="component" value="Unassembled WGS sequence"/>
</dbReference>
<reference evidence="2 3" key="1">
    <citation type="submission" date="2023-12" db="EMBL/GenBank/DDBJ databases">
        <title>novel species in genus Nocarida.</title>
        <authorList>
            <person name="Li Z."/>
        </authorList>
    </citation>
    <scope>NUCLEOTIDE SEQUENCE [LARGE SCALE GENOMIC DNA]</scope>
    <source>
        <strain evidence="2 3">CDC186</strain>
    </source>
</reference>
<evidence type="ECO:0000256" key="1">
    <source>
        <dbReference type="SAM" id="SignalP"/>
    </source>
</evidence>
<organism evidence="2 3">
    <name type="scientific">Nocardia implantans</name>
    <dbReference type="NCBI Taxonomy" id="3108168"/>
    <lineage>
        <taxon>Bacteria</taxon>
        <taxon>Bacillati</taxon>
        <taxon>Actinomycetota</taxon>
        <taxon>Actinomycetes</taxon>
        <taxon>Mycobacteriales</taxon>
        <taxon>Nocardiaceae</taxon>
        <taxon>Nocardia</taxon>
    </lineage>
</organism>
<keyword evidence="3" id="KW-1185">Reference proteome</keyword>
<feature type="signal peptide" evidence="1">
    <location>
        <begin position="1"/>
        <end position="21"/>
    </location>
</feature>
<comment type="caution">
    <text evidence="2">The sequence shown here is derived from an EMBL/GenBank/DDBJ whole genome shotgun (WGS) entry which is preliminary data.</text>
</comment>
<dbReference type="EMBL" id="JAYKYQ010000006">
    <property type="protein sequence ID" value="MEB3511551.1"/>
    <property type="molecule type" value="Genomic_DNA"/>
</dbReference>
<keyword evidence="1" id="KW-0732">Signal</keyword>
<feature type="chain" id="PRO_5045922119" description="Secreted protein" evidence="1">
    <location>
        <begin position="22"/>
        <end position="81"/>
    </location>
</feature>
<protein>
    <recommendedName>
        <fullName evidence="4">Secreted protein</fullName>
    </recommendedName>
</protein>
<evidence type="ECO:0008006" key="4">
    <source>
        <dbReference type="Google" id="ProtNLM"/>
    </source>
</evidence>
<evidence type="ECO:0000313" key="2">
    <source>
        <dbReference type="EMBL" id="MEB3511551.1"/>
    </source>
</evidence>